<proteinExistence type="predicted"/>
<name>A0A1V1P184_9BACT</name>
<sequence>MRPINISSTKAIDYYYALDPFFSHKEAQWTGAIYKTMGLSETITKDQFSKILNGQDMQGNQIIKNGHGRDSKKQYQSKHRAAIDIALSAPKSVSITALHCGHNKIIEAHQNAVQQTITEIEQEFIKARETKAGKTQVIDASGLFATFNHSTSRANDPQLHTHVLIMNMCVADNKYKAVFNDLIYKNQRYINNYYQQSLASELMKAGYQIEIQKNGNFEIKGISEKVIKKFSKRTEQIEKQLASMDKTQLNEAQRRNRATIESRQDKDRTIDKAQLKAKWEQEHSSKKIENKIKYGQTKTKKAIGIIQNAANLLHKKESAFNRYDLLNMAFHLSRGVSVSEIKKRLKMP</sequence>
<dbReference type="Proteomes" id="UP000189670">
    <property type="component" value="Unassembled WGS sequence"/>
</dbReference>
<protein>
    <recommendedName>
        <fullName evidence="1">TrwC relaxase domain-containing protein</fullName>
    </recommendedName>
</protein>
<dbReference type="NCBIfam" id="NF041492">
    <property type="entry name" value="MobF"/>
    <property type="match status" value="1"/>
</dbReference>
<evidence type="ECO:0000313" key="3">
    <source>
        <dbReference type="Proteomes" id="UP000189670"/>
    </source>
</evidence>
<dbReference type="NCBIfam" id="TIGR02686">
    <property type="entry name" value="relax_trwC"/>
    <property type="match status" value="1"/>
</dbReference>
<evidence type="ECO:0000259" key="1">
    <source>
        <dbReference type="Pfam" id="PF08751"/>
    </source>
</evidence>
<dbReference type="InterPro" id="IPR014862">
    <property type="entry name" value="TrwC"/>
</dbReference>
<dbReference type="AlphaFoldDB" id="A0A1V1P184"/>
<dbReference type="Pfam" id="PF08751">
    <property type="entry name" value="TrwC"/>
    <property type="match status" value="1"/>
</dbReference>
<organism evidence="2 3">
    <name type="scientific">Candidatus Magnetoglobus multicellularis str. Araruama</name>
    <dbReference type="NCBI Taxonomy" id="890399"/>
    <lineage>
        <taxon>Bacteria</taxon>
        <taxon>Pseudomonadati</taxon>
        <taxon>Thermodesulfobacteriota</taxon>
        <taxon>Desulfobacteria</taxon>
        <taxon>Desulfobacterales</taxon>
        <taxon>Desulfobacteraceae</taxon>
        <taxon>Candidatus Magnetoglobus</taxon>
    </lineage>
</organism>
<feature type="domain" description="TrwC relaxase" evidence="1">
    <location>
        <begin position="13"/>
        <end position="283"/>
    </location>
</feature>
<reference evidence="3" key="1">
    <citation type="submission" date="2012-11" db="EMBL/GenBank/DDBJ databases">
        <authorList>
            <person name="Lucero-Rivera Y.E."/>
            <person name="Tovar-Ramirez D."/>
        </authorList>
    </citation>
    <scope>NUCLEOTIDE SEQUENCE [LARGE SCALE GENOMIC DNA]</scope>
    <source>
        <strain evidence="3">Araruama</strain>
    </source>
</reference>
<dbReference type="EMBL" id="ATBP01000881">
    <property type="protein sequence ID" value="ETR68632.1"/>
    <property type="molecule type" value="Genomic_DNA"/>
</dbReference>
<comment type="caution">
    <text evidence="2">The sequence shown here is derived from an EMBL/GenBank/DDBJ whole genome shotgun (WGS) entry which is preliminary data.</text>
</comment>
<dbReference type="SUPFAM" id="SSF55464">
    <property type="entry name" value="Origin of replication-binding domain, RBD-like"/>
    <property type="match status" value="1"/>
</dbReference>
<gene>
    <name evidence="2" type="ORF">OMM_04450</name>
</gene>
<dbReference type="InterPro" id="IPR014059">
    <property type="entry name" value="TraI/TrwC_relax"/>
</dbReference>
<accession>A0A1V1P184</accession>
<evidence type="ECO:0000313" key="2">
    <source>
        <dbReference type="EMBL" id="ETR68632.1"/>
    </source>
</evidence>